<sequence length="150" mass="16034">MPPAAMGLERLTRRHAVKLSPGPNCTVEECSLAVGAVVGHDGLESKGHGRGGQGRRDEGGGDEGEEDGGGEAHSDPVPGDQVWRAAAAEERLGPQKREYILGRYGTRRGLYGERPRRGAVAEAGSHSSPRPRTQKLNVPINHVHHTLWLA</sequence>
<feature type="region of interest" description="Disordered" evidence="1">
    <location>
        <begin position="103"/>
        <end position="135"/>
    </location>
</feature>
<evidence type="ECO:0000256" key="1">
    <source>
        <dbReference type="SAM" id="MobiDB-lite"/>
    </source>
</evidence>
<evidence type="ECO:0000313" key="2">
    <source>
        <dbReference type="EMBL" id="KAJ3583411.1"/>
    </source>
</evidence>
<keyword evidence="3" id="KW-1185">Reference proteome</keyword>
<dbReference type="AlphaFoldDB" id="A0A9Q0D932"/>
<evidence type="ECO:0000313" key="3">
    <source>
        <dbReference type="Proteomes" id="UP001148018"/>
    </source>
</evidence>
<feature type="compositionally biased region" description="Acidic residues" evidence="1">
    <location>
        <begin position="60"/>
        <end position="69"/>
    </location>
</feature>
<feature type="compositionally biased region" description="Polar residues" evidence="1">
    <location>
        <begin position="125"/>
        <end position="135"/>
    </location>
</feature>
<accession>A0A9Q0D932</accession>
<proteinExistence type="predicted"/>
<gene>
    <name evidence="2" type="ORF">NHX12_017428</name>
</gene>
<comment type="caution">
    <text evidence="2">The sequence shown here is derived from an EMBL/GenBank/DDBJ whole genome shotgun (WGS) entry which is preliminary data.</text>
</comment>
<feature type="region of interest" description="Disordered" evidence="1">
    <location>
        <begin position="40"/>
        <end position="82"/>
    </location>
</feature>
<dbReference type="EMBL" id="JANIIK010000364">
    <property type="protein sequence ID" value="KAJ3583411.1"/>
    <property type="molecule type" value="Genomic_DNA"/>
</dbReference>
<name>A0A9Q0D932_9TELE</name>
<dbReference type="OrthoDB" id="8961543at2759"/>
<reference evidence="2" key="1">
    <citation type="submission" date="2022-07" db="EMBL/GenBank/DDBJ databases">
        <title>Chromosome-level genome of Muraenolepis orangiensis.</title>
        <authorList>
            <person name="Kim J."/>
        </authorList>
    </citation>
    <scope>NUCLEOTIDE SEQUENCE</scope>
    <source>
        <strain evidence="2">KU_S4_2022</strain>
        <tissue evidence="2">Muscle</tissue>
    </source>
</reference>
<dbReference type="Proteomes" id="UP001148018">
    <property type="component" value="Unassembled WGS sequence"/>
</dbReference>
<protein>
    <submittedName>
        <fullName evidence="2">Uncharacterized protein</fullName>
    </submittedName>
</protein>
<organism evidence="2 3">
    <name type="scientific">Muraenolepis orangiensis</name>
    <name type="common">Patagonian moray cod</name>
    <dbReference type="NCBI Taxonomy" id="630683"/>
    <lineage>
        <taxon>Eukaryota</taxon>
        <taxon>Metazoa</taxon>
        <taxon>Chordata</taxon>
        <taxon>Craniata</taxon>
        <taxon>Vertebrata</taxon>
        <taxon>Euteleostomi</taxon>
        <taxon>Actinopterygii</taxon>
        <taxon>Neopterygii</taxon>
        <taxon>Teleostei</taxon>
        <taxon>Neoteleostei</taxon>
        <taxon>Acanthomorphata</taxon>
        <taxon>Zeiogadaria</taxon>
        <taxon>Gadariae</taxon>
        <taxon>Gadiformes</taxon>
        <taxon>Muraenolepidoidei</taxon>
        <taxon>Muraenolepididae</taxon>
        <taxon>Muraenolepis</taxon>
    </lineage>
</organism>